<dbReference type="KEGG" id="lsw:GTO87_01110"/>
<evidence type="ECO:0000256" key="1">
    <source>
        <dbReference type="SAM" id="Phobius"/>
    </source>
</evidence>
<evidence type="ECO:0000313" key="3">
    <source>
        <dbReference type="Proteomes" id="UP000510886"/>
    </source>
</evidence>
<feature type="transmembrane region" description="Helical" evidence="1">
    <location>
        <begin position="67"/>
        <end position="86"/>
    </location>
</feature>
<accession>A0A7H9EJ44</accession>
<name>A0A7H9EJ44_9LACO</name>
<dbReference type="AlphaFoldDB" id="A0A7H9EJ44"/>
<reference evidence="2 3" key="1">
    <citation type="submission" date="2020-01" db="EMBL/GenBank/DDBJ databases">
        <title>Complete and circular genome sequences of six lactobacillus isolates from horses.</title>
        <authorList>
            <person name="Hassan H.M."/>
        </authorList>
    </citation>
    <scope>NUCLEOTIDE SEQUENCE [LARGE SCALE GENOMIC DNA]</scope>
    <source>
        <strain evidence="2 3">1A</strain>
    </source>
</reference>
<proteinExistence type="predicted"/>
<dbReference type="RefSeq" id="WP_180849217.1">
    <property type="nucleotide sequence ID" value="NZ_CP047418.1"/>
</dbReference>
<protein>
    <recommendedName>
        <fullName evidence="4">SLATT domain-containing protein</fullName>
    </recommendedName>
</protein>
<dbReference type="Proteomes" id="UP000510886">
    <property type="component" value="Chromosome"/>
</dbReference>
<dbReference type="EMBL" id="CP047418">
    <property type="protein sequence ID" value="QLL77347.1"/>
    <property type="molecule type" value="Genomic_DNA"/>
</dbReference>
<keyword evidence="1" id="KW-1133">Transmembrane helix</keyword>
<sequence>MNKQTQLNRKIQVALTTITDQISANRRFLRRYRRRQMASHWLKMLAIVVGLTGVAGTFAYFNPVVQLVAQILTAVGMVVLSATLLLSNDRQTAGRLARAELADQTLWLLKDQLTDLAIIVEFADPETADWTQMDEKYHLLKNDMYRIGLQVPVTALDSKPVEAEKIVPTKEDQQ</sequence>
<keyword evidence="1" id="KW-0812">Transmembrane</keyword>
<organism evidence="2 3">
    <name type="scientific">Ligilactobacillus saerimneri</name>
    <dbReference type="NCBI Taxonomy" id="228229"/>
    <lineage>
        <taxon>Bacteria</taxon>
        <taxon>Bacillati</taxon>
        <taxon>Bacillota</taxon>
        <taxon>Bacilli</taxon>
        <taxon>Lactobacillales</taxon>
        <taxon>Lactobacillaceae</taxon>
        <taxon>Ligilactobacillus</taxon>
    </lineage>
</organism>
<evidence type="ECO:0000313" key="2">
    <source>
        <dbReference type="EMBL" id="QLL77347.1"/>
    </source>
</evidence>
<keyword evidence="1" id="KW-0472">Membrane</keyword>
<evidence type="ECO:0008006" key="4">
    <source>
        <dbReference type="Google" id="ProtNLM"/>
    </source>
</evidence>
<gene>
    <name evidence="2" type="ORF">GTO87_01110</name>
</gene>
<feature type="transmembrane region" description="Helical" evidence="1">
    <location>
        <begin position="41"/>
        <end position="61"/>
    </location>
</feature>